<keyword evidence="1" id="KW-0732">Signal</keyword>
<sequence length="102" mass="10526">MISAFARVVLVFLLLPGSAALAANAQEANDAYAAAKALSDKAAANKNQWPATATALAAAKAASEAGRTDEALAKAKEAEALARASIDQTEREKTAWKDAVIR</sequence>
<dbReference type="AlphaFoldDB" id="A0AAJ1TRG8"/>
<protein>
    <submittedName>
        <fullName evidence="2">Iron-regulated protein</fullName>
    </submittedName>
</protein>
<gene>
    <name evidence="2" type="ORF">QO001_004544</name>
</gene>
<dbReference type="Proteomes" id="UP001223420">
    <property type="component" value="Unassembled WGS sequence"/>
</dbReference>
<dbReference type="RefSeq" id="WP_007562701.1">
    <property type="nucleotide sequence ID" value="NZ_JAJALK010000010.1"/>
</dbReference>
<evidence type="ECO:0000313" key="2">
    <source>
        <dbReference type="EMBL" id="MDQ0545600.1"/>
    </source>
</evidence>
<evidence type="ECO:0000256" key="1">
    <source>
        <dbReference type="SAM" id="SignalP"/>
    </source>
</evidence>
<reference evidence="2" key="1">
    <citation type="submission" date="2023-07" db="EMBL/GenBank/DDBJ databases">
        <title>Genomic Encyclopedia of Type Strains, Phase IV (KMG-IV): sequencing the most valuable type-strain genomes for metagenomic binning, comparative biology and taxonomic classification.</title>
        <authorList>
            <person name="Goeker M."/>
        </authorList>
    </citation>
    <scope>NUCLEOTIDE SEQUENCE</scope>
    <source>
        <strain evidence="2">DSM 19569</strain>
    </source>
</reference>
<proteinExistence type="predicted"/>
<feature type="chain" id="PRO_5042545115" evidence="1">
    <location>
        <begin position="23"/>
        <end position="102"/>
    </location>
</feature>
<comment type="caution">
    <text evidence="2">The sequence shown here is derived from an EMBL/GenBank/DDBJ whole genome shotgun (WGS) entry which is preliminary data.</text>
</comment>
<name>A0AAJ1TRG8_9HYPH</name>
<dbReference type="EMBL" id="JAUSWL010000009">
    <property type="protein sequence ID" value="MDQ0545600.1"/>
    <property type="molecule type" value="Genomic_DNA"/>
</dbReference>
<organism evidence="2 3">
    <name type="scientific">Methylobacterium brachiatum</name>
    <dbReference type="NCBI Taxonomy" id="269660"/>
    <lineage>
        <taxon>Bacteria</taxon>
        <taxon>Pseudomonadati</taxon>
        <taxon>Pseudomonadota</taxon>
        <taxon>Alphaproteobacteria</taxon>
        <taxon>Hyphomicrobiales</taxon>
        <taxon>Methylobacteriaceae</taxon>
        <taxon>Methylobacterium</taxon>
    </lineage>
</organism>
<evidence type="ECO:0000313" key="3">
    <source>
        <dbReference type="Proteomes" id="UP001223420"/>
    </source>
</evidence>
<feature type="signal peptide" evidence="1">
    <location>
        <begin position="1"/>
        <end position="22"/>
    </location>
</feature>
<accession>A0AAJ1TRG8</accession>